<reference evidence="1" key="1">
    <citation type="submission" date="2021-01" db="EMBL/GenBank/DDBJ databases">
        <authorList>
            <consortium name="Aspergillus chevalieri M1 genome sequencing consortium"/>
            <person name="Kazuki M."/>
            <person name="Futagami T."/>
        </authorList>
    </citation>
    <scope>NUCLEOTIDE SEQUENCE</scope>
    <source>
        <strain evidence="1">M1</strain>
    </source>
</reference>
<dbReference type="KEGG" id="ache:ACHE_60464A"/>
<organism evidence="1 2">
    <name type="scientific">Aspergillus chevalieri</name>
    <name type="common">Eurotium chevalieri</name>
    <dbReference type="NCBI Taxonomy" id="182096"/>
    <lineage>
        <taxon>Eukaryota</taxon>
        <taxon>Fungi</taxon>
        <taxon>Dikarya</taxon>
        <taxon>Ascomycota</taxon>
        <taxon>Pezizomycotina</taxon>
        <taxon>Eurotiomycetes</taxon>
        <taxon>Eurotiomycetidae</taxon>
        <taxon>Eurotiales</taxon>
        <taxon>Aspergillaceae</taxon>
        <taxon>Aspergillus</taxon>
        <taxon>Aspergillus subgen. Aspergillus</taxon>
    </lineage>
</organism>
<evidence type="ECO:0000313" key="1">
    <source>
        <dbReference type="EMBL" id="BCR90578.1"/>
    </source>
</evidence>
<dbReference type="AlphaFoldDB" id="A0A7R7VUT3"/>
<accession>A0A7R7VUT3</accession>
<sequence length="55" mass="6213">MSANAYSTANELYQRPEYHEAFVTVELGLQETGKRTGNAEHRKSSRSYLLLLPLA</sequence>
<dbReference type="RefSeq" id="XP_043139100.1">
    <property type="nucleotide sequence ID" value="XM_043281641.1"/>
</dbReference>
<reference evidence="1" key="2">
    <citation type="submission" date="2021-02" db="EMBL/GenBank/DDBJ databases">
        <title>Aspergillus chevalieri M1 genome sequence.</title>
        <authorList>
            <person name="Kadooka C."/>
            <person name="Mori K."/>
            <person name="Futagami T."/>
        </authorList>
    </citation>
    <scope>NUCLEOTIDE SEQUENCE</scope>
    <source>
        <strain evidence="1">M1</strain>
    </source>
</reference>
<dbReference type="Proteomes" id="UP000637239">
    <property type="component" value="Chromosome 6"/>
</dbReference>
<dbReference type="GeneID" id="66984936"/>
<protein>
    <submittedName>
        <fullName evidence="1">Uncharacterized protein</fullName>
    </submittedName>
</protein>
<evidence type="ECO:0000313" key="2">
    <source>
        <dbReference type="Proteomes" id="UP000637239"/>
    </source>
</evidence>
<dbReference type="EMBL" id="AP024421">
    <property type="protein sequence ID" value="BCR90578.1"/>
    <property type="molecule type" value="Genomic_DNA"/>
</dbReference>
<gene>
    <name evidence="1" type="ORF">ACHE_60464A</name>
</gene>
<proteinExistence type="predicted"/>
<name>A0A7R7VUT3_ASPCH</name>
<keyword evidence="2" id="KW-1185">Reference proteome</keyword>